<evidence type="ECO:0000313" key="1">
    <source>
        <dbReference type="EMBL" id="KAK5977661.1"/>
    </source>
</evidence>
<dbReference type="Proteomes" id="UP001331761">
    <property type="component" value="Unassembled WGS sequence"/>
</dbReference>
<evidence type="ECO:0000313" key="3">
    <source>
        <dbReference type="Proteomes" id="UP001331761"/>
    </source>
</evidence>
<dbReference type="AlphaFoldDB" id="A0AAN8ITA2"/>
<gene>
    <name evidence="2" type="ORF">GCK32_007662</name>
    <name evidence="1" type="ORF">GCK32_014448</name>
</gene>
<sequence>MSLSLLITDRQARAGDRKWALPRDVGRFYDTTFNQPSKKSTHAISLPAIALARTASAEIYSNNTNVGEIRCVPGGVQLDSIGIQRYEMRSEQGCFVNDHPRLHEEVMFPTEITLQEHQVQWKVYYGSKIAVLDAICPA</sequence>
<comment type="caution">
    <text evidence="2">The sequence shown here is derived from an EMBL/GenBank/DDBJ whole genome shotgun (WGS) entry which is preliminary data.</text>
</comment>
<organism evidence="2 3">
    <name type="scientific">Trichostrongylus colubriformis</name>
    <name type="common">Black scour worm</name>
    <dbReference type="NCBI Taxonomy" id="6319"/>
    <lineage>
        <taxon>Eukaryota</taxon>
        <taxon>Metazoa</taxon>
        <taxon>Ecdysozoa</taxon>
        <taxon>Nematoda</taxon>
        <taxon>Chromadorea</taxon>
        <taxon>Rhabditida</taxon>
        <taxon>Rhabditina</taxon>
        <taxon>Rhabditomorpha</taxon>
        <taxon>Strongyloidea</taxon>
        <taxon>Trichostrongylidae</taxon>
        <taxon>Trichostrongylus</taxon>
    </lineage>
</organism>
<evidence type="ECO:0000313" key="2">
    <source>
        <dbReference type="EMBL" id="KAK5985156.1"/>
    </source>
</evidence>
<dbReference type="EMBL" id="WIXE01002049">
    <property type="protein sequence ID" value="KAK5985156.1"/>
    <property type="molecule type" value="Genomic_DNA"/>
</dbReference>
<keyword evidence="3" id="KW-1185">Reference proteome</keyword>
<dbReference type="EMBL" id="WIXE01010322">
    <property type="protein sequence ID" value="KAK5977661.1"/>
    <property type="molecule type" value="Genomic_DNA"/>
</dbReference>
<reference evidence="2 3" key="1">
    <citation type="submission" date="2019-10" db="EMBL/GenBank/DDBJ databases">
        <title>Assembly and Annotation for the nematode Trichostrongylus colubriformis.</title>
        <authorList>
            <person name="Martin J."/>
        </authorList>
    </citation>
    <scope>NUCLEOTIDE SEQUENCE [LARGE SCALE GENOMIC DNA]</scope>
    <source>
        <strain evidence="2">G859</strain>
        <tissue evidence="2">Whole worm</tissue>
    </source>
</reference>
<accession>A0AAN8ITA2</accession>
<proteinExistence type="predicted"/>
<name>A0AAN8ITA2_TRICO</name>
<protein>
    <submittedName>
        <fullName evidence="2">Uncharacterized protein</fullName>
    </submittedName>
</protein>